<evidence type="ECO:0000313" key="2">
    <source>
        <dbReference type="EMBL" id="MBC3395120.1"/>
    </source>
</evidence>
<evidence type="ECO:0000256" key="1">
    <source>
        <dbReference type="SAM" id="MobiDB-lite"/>
    </source>
</evidence>
<reference evidence="2" key="2">
    <citation type="submission" date="2020-07" db="EMBL/GenBank/DDBJ databases">
        <authorList>
            <person name="Lood C."/>
            <person name="Girard L."/>
        </authorList>
    </citation>
    <scope>NUCLEOTIDE SEQUENCE</scope>
    <source>
        <strain evidence="2">SWRI102</strain>
    </source>
</reference>
<dbReference type="AlphaFoldDB" id="A0A923FP47"/>
<accession>A0A923FP47</accession>
<keyword evidence="4" id="KW-1185">Reference proteome</keyword>
<sequence>MAYEYTPLTAQNAQRQQDQYRPFQSRQVPNAGGSASNPNAMQLAKAMKGLGVIYKSINGANAASGAASAGGTGYGLGNSLVAGEAGSATYAGGSAAGGAGSGAVAGGTQAGSAGSAGSGGLGQGLGYAGMAKDAYGVFQGMQTPQGQEGRDEGTMMGSAAAAGTGAAQGFSAGGPVGAIVGAALGNESYQWQHGNRAMMTSPKGILQSELTGGLAARDVGRWTGLWT</sequence>
<gene>
    <name evidence="3" type="ORF">HU742_018085</name>
    <name evidence="2" type="ORF">HU742_07880</name>
</gene>
<evidence type="ECO:0000313" key="4">
    <source>
        <dbReference type="Proteomes" id="UP000659438"/>
    </source>
</evidence>
<protein>
    <submittedName>
        <fullName evidence="2">Uncharacterized protein</fullName>
    </submittedName>
</protein>
<reference evidence="3" key="3">
    <citation type="submission" date="2021-06" db="EMBL/GenBank/DDBJ databases">
        <title>Updating the genus Pseudomonas: Description of 43 new species and partition of the Pseudomonas putida group.</title>
        <authorList>
            <person name="Girard L."/>
            <person name="Lood C."/>
            <person name="Vandamme P."/>
            <person name="Rokni-Zadeh H."/>
            <person name="Van Noort V."/>
            <person name="Hofte M."/>
            <person name="Lavigne R."/>
            <person name="De Mot R."/>
        </authorList>
    </citation>
    <scope>NUCLEOTIDE SEQUENCE</scope>
    <source>
        <strain evidence="3">SWRI102</strain>
    </source>
</reference>
<feature type="region of interest" description="Disordered" evidence="1">
    <location>
        <begin position="1"/>
        <end position="36"/>
    </location>
</feature>
<dbReference type="RefSeq" id="WP_186643072.1">
    <property type="nucleotide sequence ID" value="NZ_JABWQX020000001.1"/>
</dbReference>
<organism evidence="2">
    <name type="scientific">Pseudomonas marvdashtae</name>
    <dbReference type="NCBI Taxonomy" id="2745500"/>
    <lineage>
        <taxon>Bacteria</taxon>
        <taxon>Pseudomonadati</taxon>
        <taxon>Pseudomonadota</taxon>
        <taxon>Gammaproteobacteria</taxon>
        <taxon>Pseudomonadales</taxon>
        <taxon>Pseudomonadaceae</taxon>
        <taxon>Pseudomonas</taxon>
    </lineage>
</organism>
<comment type="caution">
    <text evidence="2">The sequence shown here is derived from an EMBL/GenBank/DDBJ whole genome shotgun (WGS) entry which is preliminary data.</text>
</comment>
<feature type="compositionally biased region" description="Polar residues" evidence="1">
    <location>
        <begin position="8"/>
        <end position="36"/>
    </location>
</feature>
<reference evidence="2 4" key="1">
    <citation type="journal article" date="2020" name="Microorganisms">
        <title>Reliable Identification of Environmental Pseudomonas Isolates Using the rpoD Gene.</title>
        <authorList>
            <consortium name="The Broad Institute Genome Sequencing Platform"/>
            <person name="Girard L."/>
            <person name="Lood C."/>
            <person name="Rokni-Zadeh H."/>
            <person name="van Noort V."/>
            <person name="Lavigne R."/>
            <person name="De Mot R."/>
        </authorList>
    </citation>
    <scope>NUCLEOTIDE SEQUENCE</scope>
    <source>
        <strain evidence="2 4">SWRI102</strain>
    </source>
</reference>
<dbReference type="EMBL" id="JABWQX020000001">
    <property type="protein sequence ID" value="MBV4553058.1"/>
    <property type="molecule type" value="Genomic_DNA"/>
</dbReference>
<dbReference type="EMBL" id="JABWQX010000002">
    <property type="protein sequence ID" value="MBC3395120.1"/>
    <property type="molecule type" value="Genomic_DNA"/>
</dbReference>
<dbReference type="Proteomes" id="UP000659438">
    <property type="component" value="Unassembled WGS sequence"/>
</dbReference>
<name>A0A923FP47_9PSED</name>
<evidence type="ECO:0000313" key="3">
    <source>
        <dbReference type="EMBL" id="MBV4553058.1"/>
    </source>
</evidence>
<proteinExistence type="predicted"/>